<reference evidence="1" key="2">
    <citation type="submission" date="2021-04" db="EMBL/GenBank/DDBJ databases">
        <authorList>
            <person name="Gilroy R."/>
        </authorList>
    </citation>
    <scope>NUCLEOTIDE SEQUENCE</scope>
    <source>
        <strain evidence="1">ChiSjej1B19-5720</strain>
    </source>
</reference>
<feature type="non-terminal residue" evidence="1">
    <location>
        <position position="1"/>
    </location>
</feature>
<sequence length="127" mass="14203">RIQAALELIKKSGSLSKKDKNMLEAVLYVLAAKFLDSRELKEVKEVMKMTQLGAMLIEDGRSQGLTEGKAVMLIEIIRHKLSKGFSPDSLAEFLDLDPVYVRKISAMILEKPDKTDLEIAQALTKVK</sequence>
<dbReference type="Proteomes" id="UP000823842">
    <property type="component" value="Unassembled WGS sequence"/>
</dbReference>
<name>A0A9D2LUP0_9FIRM</name>
<evidence type="ECO:0000313" key="2">
    <source>
        <dbReference type="Proteomes" id="UP000823842"/>
    </source>
</evidence>
<dbReference type="AlphaFoldDB" id="A0A9D2LUP0"/>
<gene>
    <name evidence="1" type="ORF">IAA06_09670</name>
</gene>
<evidence type="ECO:0000313" key="1">
    <source>
        <dbReference type="EMBL" id="HJB29043.1"/>
    </source>
</evidence>
<organism evidence="1 2">
    <name type="scientific">Candidatus Blautia faecavium</name>
    <dbReference type="NCBI Taxonomy" id="2838487"/>
    <lineage>
        <taxon>Bacteria</taxon>
        <taxon>Bacillati</taxon>
        <taxon>Bacillota</taxon>
        <taxon>Clostridia</taxon>
        <taxon>Lachnospirales</taxon>
        <taxon>Lachnospiraceae</taxon>
        <taxon>Blautia</taxon>
    </lineage>
</organism>
<protein>
    <submittedName>
        <fullName evidence="1">Uncharacterized protein</fullName>
    </submittedName>
</protein>
<dbReference type="EMBL" id="DWYZ01000178">
    <property type="protein sequence ID" value="HJB29043.1"/>
    <property type="molecule type" value="Genomic_DNA"/>
</dbReference>
<accession>A0A9D2LUP0</accession>
<comment type="caution">
    <text evidence="1">The sequence shown here is derived from an EMBL/GenBank/DDBJ whole genome shotgun (WGS) entry which is preliminary data.</text>
</comment>
<reference evidence="1" key="1">
    <citation type="journal article" date="2021" name="PeerJ">
        <title>Extensive microbial diversity within the chicken gut microbiome revealed by metagenomics and culture.</title>
        <authorList>
            <person name="Gilroy R."/>
            <person name="Ravi A."/>
            <person name="Getino M."/>
            <person name="Pursley I."/>
            <person name="Horton D.L."/>
            <person name="Alikhan N.F."/>
            <person name="Baker D."/>
            <person name="Gharbi K."/>
            <person name="Hall N."/>
            <person name="Watson M."/>
            <person name="Adriaenssens E.M."/>
            <person name="Foster-Nyarko E."/>
            <person name="Jarju S."/>
            <person name="Secka A."/>
            <person name="Antonio M."/>
            <person name="Oren A."/>
            <person name="Chaudhuri R.R."/>
            <person name="La Ragione R."/>
            <person name="Hildebrand F."/>
            <person name="Pallen M.J."/>
        </authorList>
    </citation>
    <scope>NUCLEOTIDE SEQUENCE</scope>
    <source>
        <strain evidence="1">ChiSjej1B19-5720</strain>
    </source>
</reference>
<proteinExistence type="predicted"/>